<organism evidence="1 2">
    <name type="scientific">Melastoma candidum</name>
    <dbReference type="NCBI Taxonomy" id="119954"/>
    <lineage>
        <taxon>Eukaryota</taxon>
        <taxon>Viridiplantae</taxon>
        <taxon>Streptophyta</taxon>
        <taxon>Embryophyta</taxon>
        <taxon>Tracheophyta</taxon>
        <taxon>Spermatophyta</taxon>
        <taxon>Magnoliopsida</taxon>
        <taxon>eudicotyledons</taxon>
        <taxon>Gunneridae</taxon>
        <taxon>Pentapetalae</taxon>
        <taxon>rosids</taxon>
        <taxon>malvids</taxon>
        <taxon>Myrtales</taxon>
        <taxon>Melastomataceae</taxon>
        <taxon>Melastomatoideae</taxon>
        <taxon>Melastomateae</taxon>
        <taxon>Melastoma</taxon>
    </lineage>
</organism>
<dbReference type="EMBL" id="CM042891">
    <property type="protein sequence ID" value="KAI4304537.1"/>
    <property type="molecule type" value="Genomic_DNA"/>
</dbReference>
<reference evidence="2" key="1">
    <citation type="journal article" date="2023" name="Front. Plant Sci.">
        <title>Chromosomal-level genome assembly of Melastoma candidum provides insights into trichome evolution.</title>
        <authorList>
            <person name="Zhong Y."/>
            <person name="Wu W."/>
            <person name="Sun C."/>
            <person name="Zou P."/>
            <person name="Liu Y."/>
            <person name="Dai S."/>
            <person name="Zhou R."/>
        </authorList>
    </citation>
    <scope>NUCLEOTIDE SEQUENCE [LARGE SCALE GENOMIC DNA]</scope>
</reference>
<keyword evidence="2" id="KW-1185">Reference proteome</keyword>
<accession>A0ACB9L584</accession>
<proteinExistence type="predicted"/>
<evidence type="ECO:0000313" key="1">
    <source>
        <dbReference type="EMBL" id="KAI4304537.1"/>
    </source>
</evidence>
<protein>
    <submittedName>
        <fullName evidence="1">Uncharacterized protein</fullName>
    </submittedName>
</protein>
<name>A0ACB9L584_9MYRT</name>
<comment type="caution">
    <text evidence="1">The sequence shown here is derived from an EMBL/GenBank/DDBJ whole genome shotgun (WGS) entry which is preliminary data.</text>
</comment>
<sequence>MNCRGGVCTSFVDAIRFNSRYKPTPIASSGSSLFGDVLLTHQRRDRAATDRSSRRGRTPRPVMEWQDCTWVKFLFSPFCCDLSPTTSVFPGPRSTALIMVCGVVFDPGLRWKWMCLLRSRTGCAPIANPSPAGFLSFLLSRWLFSQLP</sequence>
<evidence type="ECO:0000313" key="2">
    <source>
        <dbReference type="Proteomes" id="UP001057402"/>
    </source>
</evidence>
<dbReference type="Proteomes" id="UP001057402">
    <property type="component" value="Chromosome 12"/>
</dbReference>
<gene>
    <name evidence="1" type="ORF">MLD38_040032</name>
</gene>